<comment type="function">
    <text evidence="13">Could act as a modulator of glutaredoxin biological activity. May play a role in cytoskeleton organization.</text>
</comment>
<dbReference type="OrthoDB" id="9932926at2759"/>
<dbReference type="InterPro" id="IPR036249">
    <property type="entry name" value="Thioredoxin-like_sf"/>
</dbReference>
<evidence type="ECO:0000256" key="1">
    <source>
        <dbReference type="ARBA" id="ARBA00004123"/>
    </source>
</evidence>
<name>A0A3Q2Z8U1_HIPCM</name>
<evidence type="ECO:0000256" key="5">
    <source>
        <dbReference type="ARBA" id="ARBA00022475"/>
    </source>
</evidence>
<dbReference type="GO" id="GO:0005634">
    <property type="term" value="C:nucleus"/>
    <property type="evidence" value="ECO:0007669"/>
    <property type="project" value="UniProtKB-SubCell"/>
</dbReference>
<keyword evidence="15" id="KW-1185">Reference proteome</keyword>
<dbReference type="PANTHER" id="PTHR12232:SF3">
    <property type="entry name" value="SH3 DOMAIN-BINDING GLUTAMIC ACID-RICH-LIKE PROTEIN 3"/>
    <property type="match status" value="1"/>
</dbReference>
<sequence length="92" mass="10345">MGIKLYYTTVTASRTVKSQQAEVMRILDSKNIQYKLVDISVGGELRDEMRSKAGNPTAVPPQLFNDDQYCGDYEMFSEAVEADTVDQFLKLA</sequence>
<proteinExistence type="inferred from homology"/>
<keyword evidence="6" id="KW-0963">Cytoplasm</keyword>
<dbReference type="InterPro" id="IPR051033">
    <property type="entry name" value="SH3BGR"/>
</dbReference>
<dbReference type="STRING" id="109280.ENSHCOP00000028386"/>
<reference evidence="14" key="1">
    <citation type="submission" date="2025-08" db="UniProtKB">
        <authorList>
            <consortium name="Ensembl"/>
        </authorList>
    </citation>
    <scope>IDENTIFICATION</scope>
</reference>
<reference evidence="14" key="2">
    <citation type="submission" date="2025-09" db="UniProtKB">
        <authorList>
            <consortium name="Ensembl"/>
        </authorList>
    </citation>
    <scope>IDENTIFICATION</scope>
</reference>
<keyword evidence="11" id="KW-0966">Cell projection</keyword>
<evidence type="ECO:0000256" key="11">
    <source>
        <dbReference type="ARBA" id="ARBA00023273"/>
    </source>
</evidence>
<dbReference type="GeneTree" id="ENSGT00940000157260"/>
<dbReference type="Proteomes" id="UP000264820">
    <property type="component" value="Unplaced"/>
</dbReference>
<dbReference type="GeneID" id="109514642"/>
<evidence type="ECO:0000313" key="14">
    <source>
        <dbReference type="Ensembl" id="ENSHCOP00000028386.1"/>
    </source>
</evidence>
<dbReference type="Pfam" id="PF04908">
    <property type="entry name" value="SH3BGR"/>
    <property type="match status" value="1"/>
</dbReference>
<keyword evidence="5" id="KW-1003">Cell membrane</keyword>
<dbReference type="PROSITE" id="PS51354">
    <property type="entry name" value="GLUTAREDOXIN_2"/>
    <property type="match status" value="1"/>
</dbReference>
<evidence type="ECO:0000256" key="8">
    <source>
        <dbReference type="ARBA" id="ARBA00023136"/>
    </source>
</evidence>
<dbReference type="AlphaFoldDB" id="A0A3Q2Z8U1"/>
<dbReference type="GO" id="GO:0005829">
    <property type="term" value="C:cytosol"/>
    <property type="evidence" value="ECO:0007669"/>
    <property type="project" value="UniProtKB-SubCell"/>
</dbReference>
<keyword evidence="10" id="KW-0539">Nucleus</keyword>
<keyword evidence="9" id="KW-0325">Glycoprotein</keyword>
<evidence type="ECO:0000256" key="7">
    <source>
        <dbReference type="ARBA" id="ARBA00022990"/>
    </source>
</evidence>
<organism evidence="14 15">
    <name type="scientific">Hippocampus comes</name>
    <name type="common">Tiger tail seahorse</name>
    <dbReference type="NCBI Taxonomy" id="109280"/>
    <lineage>
        <taxon>Eukaryota</taxon>
        <taxon>Metazoa</taxon>
        <taxon>Chordata</taxon>
        <taxon>Craniata</taxon>
        <taxon>Vertebrata</taxon>
        <taxon>Euteleostomi</taxon>
        <taxon>Actinopterygii</taxon>
        <taxon>Neopterygii</taxon>
        <taxon>Teleostei</taxon>
        <taxon>Neoteleostei</taxon>
        <taxon>Acanthomorphata</taxon>
        <taxon>Syngnathiaria</taxon>
        <taxon>Syngnathiformes</taxon>
        <taxon>Syngnathoidei</taxon>
        <taxon>Syngnathidae</taxon>
        <taxon>Hippocampus</taxon>
    </lineage>
</organism>
<evidence type="ECO:0000256" key="4">
    <source>
        <dbReference type="ARBA" id="ARBA00007764"/>
    </source>
</evidence>
<dbReference type="PANTHER" id="PTHR12232">
    <property type="entry name" value="SH3 DOMAIN-BINDING GLUTAMIC ACID-RICH-LIKE PROTEIN"/>
    <property type="match status" value="1"/>
</dbReference>
<keyword evidence="7" id="KW-0007">Acetylation</keyword>
<evidence type="ECO:0000256" key="9">
    <source>
        <dbReference type="ARBA" id="ARBA00023180"/>
    </source>
</evidence>
<dbReference type="OMA" id="QAEMMRI"/>
<dbReference type="InterPro" id="IPR006993">
    <property type="entry name" value="Glut_rich_SH3-bd"/>
</dbReference>
<evidence type="ECO:0000256" key="6">
    <source>
        <dbReference type="ARBA" id="ARBA00022490"/>
    </source>
</evidence>
<protein>
    <recommendedName>
        <fullName evidence="12">SH3 domain-binding glutamic acid-rich-like protein 3</fullName>
    </recommendedName>
</protein>
<dbReference type="Gene3D" id="3.40.30.10">
    <property type="entry name" value="Glutaredoxin"/>
    <property type="match status" value="1"/>
</dbReference>
<dbReference type="KEGG" id="hcq:109514642"/>
<dbReference type="CTD" id="83442"/>
<keyword evidence="8" id="KW-0472">Membrane</keyword>
<evidence type="ECO:0000313" key="15">
    <source>
        <dbReference type="Proteomes" id="UP000264820"/>
    </source>
</evidence>
<evidence type="ECO:0000256" key="10">
    <source>
        <dbReference type="ARBA" id="ARBA00023242"/>
    </source>
</evidence>
<dbReference type="SUPFAM" id="SSF52833">
    <property type="entry name" value="Thioredoxin-like"/>
    <property type="match status" value="1"/>
</dbReference>
<dbReference type="CDD" id="cd03030">
    <property type="entry name" value="GRX_SH3BGR"/>
    <property type="match status" value="1"/>
</dbReference>
<evidence type="ECO:0000256" key="3">
    <source>
        <dbReference type="ARBA" id="ARBA00004632"/>
    </source>
</evidence>
<evidence type="ECO:0000256" key="13">
    <source>
        <dbReference type="ARBA" id="ARBA00045345"/>
    </source>
</evidence>
<accession>A0A3Q2Z8U1</accession>
<dbReference type="Ensembl" id="ENSHCOT00000025450.1">
    <property type="protein sequence ID" value="ENSHCOP00000028386.1"/>
    <property type="gene ID" value="ENSHCOG00000021020.1"/>
</dbReference>
<comment type="similarity">
    <text evidence="4">Belongs to the SH3BGR family.</text>
</comment>
<dbReference type="GO" id="GO:0032587">
    <property type="term" value="C:ruffle membrane"/>
    <property type="evidence" value="ECO:0007669"/>
    <property type="project" value="UniProtKB-SubCell"/>
</dbReference>
<evidence type="ECO:0000256" key="12">
    <source>
        <dbReference type="ARBA" id="ARBA00040886"/>
    </source>
</evidence>
<dbReference type="RefSeq" id="XP_019723485.1">
    <property type="nucleotide sequence ID" value="XM_019867926.1"/>
</dbReference>
<comment type="subcellular location">
    <subcellularLocation>
        <location evidence="3">Cell projection</location>
        <location evidence="3">Ruffle membrane</location>
    </subcellularLocation>
    <subcellularLocation>
        <location evidence="2">Cytoplasm</location>
        <location evidence="2">Cytosol</location>
    </subcellularLocation>
    <subcellularLocation>
        <location evidence="1">Nucleus</location>
    </subcellularLocation>
</comment>
<evidence type="ECO:0000256" key="2">
    <source>
        <dbReference type="ARBA" id="ARBA00004514"/>
    </source>
</evidence>